<gene>
    <name evidence="1" type="ORF">DLM77_07540</name>
</gene>
<dbReference type="Proteomes" id="UP000285569">
    <property type="component" value="Unassembled WGS sequence"/>
</dbReference>
<sequence>MNRIQRKFRQFCRKTCAPHPDFGWGVGGGNSPGTFLYQKNLTSAIEKGGSCRNLGFFSKNDACGNSFPFCNSKRCL</sequence>
<dbReference type="EMBL" id="QHCR01000003">
    <property type="protein sequence ID" value="RHX80731.1"/>
    <property type="molecule type" value="Genomic_DNA"/>
</dbReference>
<keyword evidence="2" id="KW-1185">Reference proteome</keyword>
<comment type="caution">
    <text evidence="1">The sequence shown here is derived from an EMBL/GenBank/DDBJ whole genome shotgun (WGS) entry which is preliminary data.</text>
</comment>
<proteinExistence type="predicted"/>
<name>A0ABX9M4Y2_9LEPT</name>
<protein>
    <submittedName>
        <fullName evidence="1">Uncharacterized protein</fullName>
    </submittedName>
</protein>
<evidence type="ECO:0000313" key="1">
    <source>
        <dbReference type="EMBL" id="RHX80731.1"/>
    </source>
</evidence>
<accession>A0ABX9M4Y2</accession>
<evidence type="ECO:0000313" key="2">
    <source>
        <dbReference type="Proteomes" id="UP000285569"/>
    </source>
</evidence>
<reference evidence="1 2" key="2">
    <citation type="journal article" date="2020" name="Int. J. Syst. Evol. Microbiol.">
        <title>Leptospira yasudae sp. nov. and Leptospira stimsonii sp. nov., two new species of the pathogenic group isolated from environmental sources.</title>
        <authorList>
            <person name="Casanovas-Massana A."/>
            <person name="Hamond C."/>
            <person name="Santos L.A."/>
            <person name="de Oliveira D."/>
            <person name="Hacker K.P."/>
            <person name="Balassiano I."/>
            <person name="Costa F."/>
            <person name="Medeiros M.A."/>
            <person name="Reis M.G."/>
            <person name="Ko A.I."/>
            <person name="Wunder E.A."/>
        </authorList>
    </citation>
    <scope>NUCLEOTIDE SEQUENCE [LARGE SCALE GENOMIC DNA]</scope>
    <source>
        <strain evidence="1 2">B21</strain>
    </source>
</reference>
<reference evidence="2" key="1">
    <citation type="submission" date="2018-05" db="EMBL/GenBank/DDBJ databases">
        <title>Leptospira yasudae sp. nov. and Leptospira stimsonii sp. nov., two pathogenic species of the genus Leptospira isolated from environmental sources.</title>
        <authorList>
            <person name="Casanovas-Massana A."/>
            <person name="Hamond C."/>
            <person name="Santos L.A."/>
            <person name="Hacker K.P."/>
            <person name="Balassiano I."/>
            <person name="Medeiros M.A."/>
            <person name="Reis M.G."/>
            <person name="Ko A.I."/>
            <person name="Wunder E.A."/>
        </authorList>
    </citation>
    <scope>NUCLEOTIDE SEQUENCE [LARGE SCALE GENOMIC DNA]</scope>
    <source>
        <strain evidence="2">B21</strain>
    </source>
</reference>
<organism evidence="1 2">
    <name type="scientific">Leptospira yasudae</name>
    <dbReference type="NCBI Taxonomy" id="2202201"/>
    <lineage>
        <taxon>Bacteria</taxon>
        <taxon>Pseudomonadati</taxon>
        <taxon>Spirochaetota</taxon>
        <taxon>Spirochaetia</taxon>
        <taxon>Leptospirales</taxon>
        <taxon>Leptospiraceae</taxon>
        <taxon>Leptospira</taxon>
    </lineage>
</organism>